<dbReference type="Proteomes" id="UP001156706">
    <property type="component" value="Unassembled WGS sequence"/>
</dbReference>
<dbReference type="EMBL" id="BSOG01000001">
    <property type="protein sequence ID" value="GLR11387.1"/>
    <property type="molecule type" value="Genomic_DNA"/>
</dbReference>
<dbReference type="SUPFAM" id="SSF56112">
    <property type="entry name" value="Protein kinase-like (PK-like)"/>
    <property type="match status" value="1"/>
</dbReference>
<proteinExistence type="predicted"/>
<organism evidence="1 2">
    <name type="scientific">Chitinimonas prasina</name>
    <dbReference type="NCBI Taxonomy" id="1434937"/>
    <lineage>
        <taxon>Bacteria</taxon>
        <taxon>Pseudomonadati</taxon>
        <taxon>Pseudomonadota</taxon>
        <taxon>Betaproteobacteria</taxon>
        <taxon>Neisseriales</taxon>
        <taxon>Chitinibacteraceae</taxon>
        <taxon>Chitinimonas</taxon>
    </lineage>
</organism>
<keyword evidence="2" id="KW-1185">Reference proteome</keyword>
<reference evidence="2" key="1">
    <citation type="journal article" date="2019" name="Int. J. Syst. Evol. Microbiol.">
        <title>The Global Catalogue of Microorganisms (GCM) 10K type strain sequencing project: providing services to taxonomists for standard genome sequencing and annotation.</title>
        <authorList>
            <consortium name="The Broad Institute Genomics Platform"/>
            <consortium name="The Broad Institute Genome Sequencing Center for Infectious Disease"/>
            <person name="Wu L."/>
            <person name="Ma J."/>
        </authorList>
    </citation>
    <scope>NUCLEOTIDE SEQUENCE [LARGE SCALE GENOMIC DNA]</scope>
    <source>
        <strain evidence="2">NBRC 110044</strain>
    </source>
</reference>
<gene>
    <name evidence="1" type="ORF">GCM10007907_01770</name>
</gene>
<name>A0ABQ5Y8X0_9NEIS</name>
<evidence type="ECO:0000313" key="2">
    <source>
        <dbReference type="Proteomes" id="UP001156706"/>
    </source>
</evidence>
<protein>
    <recommendedName>
        <fullName evidence="3">Phosphotransferase</fullName>
    </recommendedName>
</protein>
<sequence length="367" mass="41603">MPGMPTLDSLRHQAQLAFIASGQDIELGHPGLCPRNPTQLAALVPGDDGVLATLSSGLTAWVHHLEQGGVAYAIKKARPQCLVQNLDGQTSFLNELQRRRDIAEIQARHGGFAGMVPTLYGSLAHGIIVSPWIEGGTVQQWDERRLLQLFDSGAELLRHGLFEWDYCPGNLLDDGRQLWLFDFGYMYRFDPLRQFNSAGMGNDVPQHHLAERFETRNYFAWLLQLEQTQGQDATLAAFRLEKEIALECYLRLRADLNAAGATLDVRDWLDAIIKHWRQALKGELEALYWQEGWRSHRLDLDDDLRGQTCTPRTLARCDWLLDAVTQHHDTLRACGALTDEAVSSDRRTLLAHYRQLREQAEELQITT</sequence>
<dbReference type="InterPro" id="IPR011009">
    <property type="entry name" value="Kinase-like_dom_sf"/>
</dbReference>
<comment type="caution">
    <text evidence="1">The sequence shown here is derived from an EMBL/GenBank/DDBJ whole genome shotgun (WGS) entry which is preliminary data.</text>
</comment>
<evidence type="ECO:0000313" key="1">
    <source>
        <dbReference type="EMBL" id="GLR11387.1"/>
    </source>
</evidence>
<accession>A0ABQ5Y8X0</accession>
<evidence type="ECO:0008006" key="3">
    <source>
        <dbReference type="Google" id="ProtNLM"/>
    </source>
</evidence>